<reference evidence="1 2" key="2">
    <citation type="submission" date="2018-11" db="EMBL/GenBank/DDBJ databases">
        <authorList>
            <consortium name="Pathogen Informatics"/>
        </authorList>
    </citation>
    <scope>NUCLEOTIDE SEQUENCE [LARGE SCALE GENOMIC DNA]</scope>
</reference>
<name>A0A183H2F9_9BILA</name>
<gene>
    <name evidence="1" type="ORF">OFLC_LOCUS1669</name>
</gene>
<evidence type="ECO:0000313" key="1">
    <source>
        <dbReference type="EMBL" id="VDO30385.1"/>
    </source>
</evidence>
<evidence type="ECO:0000313" key="3">
    <source>
        <dbReference type="WBParaSite" id="OFLC_0000166801-mRNA-1"/>
    </source>
</evidence>
<protein>
    <submittedName>
        <fullName evidence="3">RNA-directed DNA polymerase, eukaryota, reverse transcriptase zinc-binding domain protein</fullName>
    </submittedName>
</protein>
<sequence length="172" mass="19699">MVALNDAERLHAQIGWYDSLTFMKKASKVWDIDWENAISNVSFVQNPFKPRNKTFTDLVAISMANFDTEENSKDCVCGDRWKLPDLSNLLYLSSSKEDKHGMCLRQPYHQILSSDSKIRQYKAFIDVGLEEFKGGGKVGEKHGNSTLIEMVNSALRRGKKKLENYDDRTSKK</sequence>
<dbReference type="STRING" id="387005.A0A183H2F9"/>
<proteinExistence type="predicted"/>
<dbReference type="WBParaSite" id="OFLC_0000166801-mRNA-1">
    <property type="protein sequence ID" value="OFLC_0000166801-mRNA-1"/>
    <property type="gene ID" value="OFLC_0000166801"/>
</dbReference>
<keyword evidence="2" id="KW-1185">Reference proteome</keyword>
<accession>A0A183H2F9</accession>
<dbReference type="EMBL" id="UZAJ01000833">
    <property type="protein sequence ID" value="VDO30385.1"/>
    <property type="molecule type" value="Genomic_DNA"/>
</dbReference>
<reference evidence="3" key="1">
    <citation type="submission" date="2016-06" db="UniProtKB">
        <authorList>
            <consortium name="WormBaseParasite"/>
        </authorList>
    </citation>
    <scope>IDENTIFICATION</scope>
</reference>
<dbReference type="Proteomes" id="UP000267606">
    <property type="component" value="Unassembled WGS sequence"/>
</dbReference>
<dbReference type="AlphaFoldDB" id="A0A183H2F9"/>
<organism evidence="3">
    <name type="scientific">Onchocerca flexuosa</name>
    <dbReference type="NCBI Taxonomy" id="387005"/>
    <lineage>
        <taxon>Eukaryota</taxon>
        <taxon>Metazoa</taxon>
        <taxon>Ecdysozoa</taxon>
        <taxon>Nematoda</taxon>
        <taxon>Chromadorea</taxon>
        <taxon>Rhabditida</taxon>
        <taxon>Spirurina</taxon>
        <taxon>Spiruromorpha</taxon>
        <taxon>Filarioidea</taxon>
        <taxon>Onchocercidae</taxon>
        <taxon>Onchocerca</taxon>
    </lineage>
</organism>
<evidence type="ECO:0000313" key="2">
    <source>
        <dbReference type="Proteomes" id="UP000267606"/>
    </source>
</evidence>